<feature type="non-terminal residue" evidence="1">
    <location>
        <position position="1"/>
    </location>
</feature>
<reference evidence="1 2" key="2">
    <citation type="journal article" date="2004" name="Nature">
        <title>Finishing the euchromatic sequence of the human genome.</title>
        <authorList>
            <consortium name="International Human Genome Sequencing Consortium"/>
        </authorList>
    </citation>
    <scope>NUCLEOTIDE SEQUENCE [LARGE SCALE GENOMIC DNA]</scope>
</reference>
<reference evidence="1" key="4">
    <citation type="submission" date="2025-08" db="UniProtKB">
        <authorList>
            <consortium name="Ensembl"/>
        </authorList>
    </citation>
    <scope>IDENTIFICATION</scope>
</reference>
<dbReference type="AlphaFoldDB" id="J3QSC2"/>
<dbReference type="Ensembl" id="ENST00000578461.1">
    <property type="protein sequence ID" value="ENSP00000464624.1"/>
    <property type="gene ID" value="ENSG00000006025.14"/>
</dbReference>
<evidence type="ECO:0000313" key="1">
    <source>
        <dbReference type="Ensembl" id="ENSP00000464624.1"/>
    </source>
</evidence>
<reference evidence="1 2" key="1">
    <citation type="journal article" date="2001" name="Nature">
        <title>Initial sequencing and analysis of the human genome.</title>
        <authorList>
            <consortium name="International Human Genome Sequencing Consortium"/>
            <person name="Lander E.S."/>
            <person name="Linton L.M."/>
            <person name="Birren B."/>
            <person name="Nusbaum C."/>
            <person name="Zody M.C."/>
            <person name="Baldwin J."/>
            <person name="Devon K."/>
            <person name="Dewar K."/>
            <person name="Doyle M."/>
            <person name="FitzHugh W."/>
            <person name="Funke R."/>
            <person name="Gage D."/>
            <person name="Harris K."/>
            <person name="Heaford A."/>
            <person name="Howland J."/>
            <person name="Kann L."/>
            <person name="Lehoczky J."/>
            <person name="LeVine R."/>
            <person name="McEwan P."/>
            <person name="McKernan K."/>
            <person name="Meldrim J."/>
            <person name="Mesirov J.P."/>
            <person name="Miranda C."/>
            <person name="Morris W."/>
            <person name="Naylor J."/>
            <person name="Raymond C."/>
            <person name="Rosetti M."/>
            <person name="Santos R."/>
            <person name="Sheridan A."/>
            <person name="Sougnez C."/>
            <person name="Stange-Thomann N."/>
            <person name="Stojanovic N."/>
            <person name="Subramanian A."/>
            <person name="Wyman D."/>
            <person name="Rogers J."/>
            <person name="Sulston J."/>
            <person name="Ainscough R."/>
            <person name="Beck S."/>
            <person name="Bentley D."/>
            <person name="Burton J."/>
            <person name="Clee C."/>
            <person name="Carter N."/>
            <person name="Coulson A."/>
            <person name="Deadman R."/>
            <person name="Deloukas P."/>
            <person name="Dunham A."/>
            <person name="Dunham I."/>
            <person name="Durbin R."/>
            <person name="French L."/>
            <person name="Grafham D."/>
            <person name="Gregory S."/>
            <person name="Hubbard T."/>
            <person name="Humphray S."/>
            <person name="Hunt A."/>
            <person name="Jones M."/>
            <person name="Lloyd C."/>
            <person name="McMurray A."/>
            <person name="Matthews L."/>
            <person name="Mercer S."/>
            <person name="Milne S."/>
            <person name="Mullikin J.C."/>
            <person name="Mungall A."/>
            <person name="Plumb R."/>
            <person name="Ross M."/>
            <person name="Shownkeen R."/>
            <person name="Sims S."/>
            <person name="Waterston R.H."/>
            <person name="Wilson R.K."/>
            <person name="Hillier L.W."/>
            <person name="McPherson J.D."/>
            <person name="Marra M.A."/>
            <person name="Mardis E.R."/>
            <person name="Fulton L.A."/>
            <person name="Chinwalla A.T."/>
            <person name="Pepin K.H."/>
            <person name="Gish W.R."/>
            <person name="Chissoe S.L."/>
            <person name="Wendl M.C."/>
            <person name="Delehaunty K.D."/>
            <person name="Miner T.L."/>
            <person name="Delehaunty A."/>
            <person name="Kramer J.B."/>
            <person name="Cook L.L."/>
            <person name="Fulton R.S."/>
            <person name="Johnson D.L."/>
            <person name="Minx P.J."/>
            <person name="Clifton S.W."/>
            <person name="Hawkins T."/>
            <person name="Branscomb E."/>
            <person name="Predki P."/>
            <person name="Richardson P."/>
            <person name="Wenning S."/>
            <person name="Slezak T."/>
            <person name="Doggett N."/>
            <person name="Cheng J.F."/>
            <person name="Olsen A."/>
            <person name="Lucas S."/>
            <person name="Elkin C."/>
            <person name="Uberbacher E."/>
            <person name="Frazier M."/>
            <person name="Gibbs R.A."/>
            <person name="Muzny D.M."/>
            <person name="Scherer S.E."/>
            <person name="Bouck J.B."/>
            <person name="Sodergren E.J."/>
            <person name="Worley K.C."/>
            <person name="Rives C.M."/>
            <person name="Gorrell J.H."/>
            <person name="Metzker M.L."/>
            <person name="Naylor S.L."/>
            <person name="Kucherlapati R.S."/>
            <person name="Nelson D.L."/>
            <person name="Weinstock G.M."/>
            <person name="Sakaki Y."/>
            <person name="Fujiyama A."/>
            <person name="Hattori M."/>
            <person name="Yada T."/>
            <person name="Toyoda A."/>
            <person name="Itoh T."/>
            <person name="Kawagoe C."/>
            <person name="Watanabe H."/>
            <person name="Totoki Y."/>
            <person name="Taylor T."/>
            <person name="Weissenbach J."/>
            <person name="Heilig R."/>
            <person name="Saurin W."/>
            <person name="Artiguenave F."/>
            <person name="Brottier P."/>
            <person name="Bruls T."/>
            <person name="Pelletier E."/>
            <person name="Robert C."/>
            <person name="Wincker P."/>
            <person name="Smith D.R."/>
            <person name="Doucette-Stamm L."/>
            <person name="Rubenfield M."/>
            <person name="Weinstock K."/>
            <person name="Lee H.M."/>
            <person name="Dubois J."/>
            <person name="Rosenthal A."/>
            <person name="Platzer M."/>
            <person name="Nyakatura G."/>
            <person name="Taudien S."/>
            <person name="Rump A."/>
            <person name="Yang H."/>
            <person name="Yu J."/>
            <person name="Wang J."/>
            <person name="Huang G."/>
            <person name="Gu J."/>
            <person name="Hood L."/>
            <person name="Rowen L."/>
            <person name="Madan A."/>
            <person name="Qin S."/>
            <person name="Davis R.W."/>
            <person name="Federspiel N.A."/>
            <person name="Abola A.P."/>
            <person name="Proctor M.J."/>
            <person name="Myers R.M."/>
            <person name="Schmutz J."/>
            <person name="Dickson M."/>
            <person name="Grimwood J."/>
            <person name="Cox D.R."/>
            <person name="Olson M.V."/>
            <person name="Kaul R."/>
            <person name="Raymond C."/>
            <person name="Shimizu N."/>
            <person name="Kawasaki K."/>
            <person name="Minoshima S."/>
            <person name="Evans G.A."/>
            <person name="Athanasiou M."/>
            <person name="Schultz R."/>
            <person name="Roe B.A."/>
            <person name="Chen F."/>
            <person name="Pan H."/>
            <person name="Ramser J."/>
            <person name="Lehrach H."/>
            <person name="Reinhardt R."/>
            <person name="McCombie W.R."/>
            <person name="de la Bastide M."/>
            <person name="Dedhia N."/>
            <person name="Blocker H."/>
            <person name="Hornischer K."/>
            <person name="Nordsiek G."/>
            <person name="Agarwala R."/>
            <person name="Aravind L."/>
            <person name="Bailey J.A."/>
            <person name="Bateman A."/>
            <person name="Batzoglou S."/>
            <person name="Birney E."/>
            <person name="Bork P."/>
            <person name="Brown D.G."/>
            <person name="Burge C.B."/>
            <person name="Cerutti L."/>
            <person name="Chen H.C."/>
            <person name="Church D."/>
            <person name="Clamp M."/>
            <person name="Copley R.R."/>
            <person name="Doerks T."/>
            <person name="Eddy S.R."/>
            <person name="Eichler E.E."/>
            <person name="Furey T.S."/>
            <person name="Galagan J."/>
            <person name="Gilbert J.G."/>
            <person name="Harmon C."/>
            <person name="Hayashizaki Y."/>
            <person name="Haussler D."/>
            <person name="Hermjakob H."/>
            <person name="Hokamp K."/>
            <person name="Jang W."/>
            <person name="Johnson L.S."/>
            <person name="Jones T.A."/>
            <person name="Kasif S."/>
            <person name="Kaspryzk A."/>
            <person name="Kennedy S."/>
            <person name="Kent W.J."/>
            <person name="Kitts P."/>
            <person name="Koonin E.V."/>
            <person name="Korf I."/>
            <person name="Kulp D."/>
            <person name="Lancet D."/>
            <person name="Lowe T.M."/>
            <person name="McLysaght A."/>
            <person name="Mikkelsen T."/>
            <person name="Moran J.V."/>
            <person name="Mulder N."/>
            <person name="Pollara V.J."/>
            <person name="Ponting C.P."/>
            <person name="Schuler G."/>
            <person name="Schultz J."/>
            <person name="Slater G."/>
            <person name="Smit A.F."/>
            <person name="Stupka E."/>
            <person name="Szustakowski J."/>
            <person name="Thierry-Mieg D."/>
            <person name="Thierry-Mieg J."/>
            <person name="Wagner L."/>
            <person name="Wallis J."/>
            <person name="Wheeler R."/>
            <person name="Williams A."/>
            <person name="Wolf Y.I."/>
            <person name="Wolfe K.H."/>
            <person name="Yang S.P."/>
            <person name="Yeh R.F."/>
            <person name="Collins F."/>
            <person name="Guyer M.S."/>
            <person name="Peterson J."/>
            <person name="Felsenfeld A."/>
            <person name="Wetterstrand K.A."/>
            <person name="Patrinos A."/>
            <person name="Morgan M.J."/>
            <person name="de Jong P."/>
            <person name="Catanese J.J."/>
            <person name="Osoegawa K."/>
            <person name="Shizuya H."/>
            <person name="Choi S."/>
            <person name="Chen Y.J."/>
        </authorList>
    </citation>
    <scope>NUCLEOTIDE SEQUENCE [LARGE SCALE GENOMIC DNA]</scope>
</reference>
<dbReference type="GeneTree" id="ENSGT00940000157439"/>
<reference evidence="1 2" key="3">
    <citation type="journal article" date="2006" name="Nature">
        <title>DNA sequence of human chromosome 17 and analysis of rearrangement in the human lineage.</title>
        <authorList>
            <person name="Zody M.C."/>
            <person name="Garber M."/>
            <person name="Adams D.J."/>
            <person name="Sharpe T."/>
            <person name="Harrow J."/>
            <person name="Lupski J.R."/>
            <person name="Nicholson C."/>
            <person name="Searle S.M."/>
            <person name="Wilming L."/>
            <person name="Young S.K."/>
            <person name="Abouelleil A."/>
            <person name="Allen N.R."/>
            <person name="Bi W."/>
            <person name="Bloom T."/>
            <person name="Borowsky M.L."/>
            <person name="Bugalter B.E."/>
            <person name="Butler J."/>
            <person name="Chang J.L."/>
            <person name="Chen C.K."/>
            <person name="Cook A."/>
            <person name="Corum B."/>
            <person name="Cuomo C.A."/>
            <person name="de Jong P.J."/>
            <person name="DeCaprio D."/>
            <person name="Dewar K."/>
            <person name="FitzGerald M."/>
            <person name="Gilbert J."/>
            <person name="Gibson R."/>
            <person name="Gnerre S."/>
            <person name="Goldstein S."/>
            <person name="Grafham D.V."/>
            <person name="Grocock R."/>
            <person name="Hafez N."/>
            <person name="Hagopian D.S."/>
            <person name="Hart E."/>
            <person name="Norman C.H."/>
            <person name="Humphray S."/>
            <person name="Jaffe D.B."/>
            <person name="Jones M."/>
            <person name="Kamal M."/>
            <person name="Khodiyar V.K."/>
            <person name="LaButti K."/>
            <person name="Laird G."/>
            <person name="Lehoczky J."/>
            <person name="Liu X."/>
            <person name="Lokyitsang T."/>
            <person name="Loveland J."/>
            <person name="Lui A."/>
            <person name="Macdonald P."/>
            <person name="Major J.E."/>
            <person name="Matthews L."/>
            <person name="Mauceli E."/>
            <person name="McCarroll S.A."/>
            <person name="Mihalev A.H."/>
            <person name="Mudge J."/>
            <person name="Nguyen C."/>
            <person name="Nicol R."/>
            <person name="O'Leary S.B."/>
            <person name="Osoegawa K."/>
            <person name="Schwartz D.C."/>
            <person name="Shaw-Smith C."/>
            <person name="Stankiewicz P."/>
            <person name="Steward C."/>
            <person name="Swarbreck D."/>
            <person name="Venkataraman V."/>
            <person name="Whittaker C.A."/>
            <person name="Yang X."/>
            <person name="Zimmer A.R."/>
            <person name="Bradley A."/>
            <person name="Hubbard T."/>
            <person name="Birren B.W."/>
            <person name="Rogers J."/>
            <person name="Lander E.S."/>
            <person name="Nusbaum C."/>
        </authorList>
    </citation>
    <scope>NUCLEOTIDE SEQUENCE [LARGE SCALE GENOMIC DNA]</scope>
</reference>
<name>J3QSC2_HUMAN</name>
<dbReference type="ExpressionAtlas" id="J3QSC2">
    <property type="expression patterns" value="baseline and differential"/>
</dbReference>
<dbReference type="OrthoDB" id="1854502at2759"/>
<evidence type="ECO:0000313" key="2">
    <source>
        <dbReference type="Proteomes" id="UP000005640"/>
    </source>
</evidence>
<dbReference type="MassIVE" id="J3QSC2"/>
<sequence>RGPTPGGQCIWKPICLGAE</sequence>
<dbReference type="VEuPathDB" id="HostDB:ENSG00000006025"/>
<dbReference type="UCSC" id="uc060gpz.1">
    <property type="organism name" value="human"/>
</dbReference>
<protein>
    <submittedName>
        <fullName evidence="1">Oxysterol binding protein like 7</fullName>
    </submittedName>
</protein>
<reference evidence="1" key="5">
    <citation type="submission" date="2025-09" db="UniProtKB">
        <authorList>
            <consortium name="Ensembl"/>
        </authorList>
    </citation>
    <scope>IDENTIFICATION</scope>
</reference>
<dbReference type="Ensembl" id="ENST00000578461.1">
    <property type="protein sequence ID" value="ENSP00000464624.1"/>
    <property type="gene ID" value="ENSG00000006025.13"/>
</dbReference>
<organism evidence="1 2">
    <name type="scientific">Homo sapiens</name>
    <name type="common">Human</name>
    <dbReference type="NCBI Taxonomy" id="9606"/>
    <lineage>
        <taxon>Eukaryota</taxon>
        <taxon>Metazoa</taxon>
        <taxon>Chordata</taxon>
        <taxon>Craniata</taxon>
        <taxon>Vertebrata</taxon>
        <taxon>Euteleostomi</taxon>
        <taxon>Mammalia</taxon>
        <taxon>Eutheria</taxon>
        <taxon>Euarchontoglires</taxon>
        <taxon>Primates</taxon>
        <taxon>Haplorrhini</taxon>
        <taxon>Catarrhini</taxon>
        <taxon>Hominidae</taxon>
        <taxon>Homo</taxon>
    </lineage>
</organism>
<proteinExistence type="evidence at protein level"/>
<accession>J3QSC2</accession>
<keyword evidence="2" id="KW-1185">Reference proteome</keyword>
<dbReference type="EMBL" id="AC003665">
    <property type="status" value="NOT_ANNOTATED_CDS"/>
    <property type="molecule type" value="Genomic_DNA"/>
</dbReference>
<evidence type="ECO:0007829" key="3">
    <source>
        <dbReference type="PeptideAtlas" id="J3QSC2"/>
    </source>
</evidence>
<dbReference type="HOGENOM" id="CLU_3430642_0_0_1"/>
<keyword evidence="3" id="KW-1267">Proteomics identification</keyword>
<dbReference type="Proteomes" id="UP000005640">
    <property type="component" value="Chromosome 17"/>
</dbReference>
<dbReference type="OpenTargets" id="ENSG00000006025"/>
<dbReference type="HGNC" id="HGNC:16387">
    <property type="gene designation" value="OSBPL7"/>
</dbReference>
<dbReference type="ChiTaRS" id="OSBPL7">
    <property type="organism name" value="human"/>
</dbReference>
<dbReference type="Bgee" id="ENSG00000006025">
    <property type="expression patterns" value="Expressed in mucosa of transverse colon and 135 other cell types or tissues"/>
</dbReference>
<gene>
    <name evidence="1" type="primary">OSBPL7</name>
</gene>